<feature type="transmembrane region" description="Helical" evidence="1">
    <location>
        <begin position="151"/>
        <end position="172"/>
    </location>
</feature>
<sequence>MRQYMVFMNKEILEFIRTYKLLVLFAVFMILGIMNPLTAKLLPYIMGNFMPEGLTINIADPTAMDSWTQFYKNVPQMGLVVLVLIFAGIISNEYINNTLVNMLTKGLKPATLVLSKVTVAMTMWTGAYWCCFLITYGYTEYYWDQSKGSHFFFAALYLWIFGIFLIACVTAASSFFKNFYGSLIVTGAVVVIMYIISLAPKTNDYNPLSLASGNMNILNGVASPGDYKWSVAIALILSVVFTGVAILGISRVSFRRWK</sequence>
<keyword evidence="1" id="KW-0472">Membrane</keyword>
<dbReference type="Proteomes" id="UP000295500">
    <property type="component" value="Unassembled WGS sequence"/>
</dbReference>
<evidence type="ECO:0000313" key="2">
    <source>
        <dbReference type="EMBL" id="TDP49398.1"/>
    </source>
</evidence>
<protein>
    <submittedName>
        <fullName evidence="2">ABC-2 type transport system permease protein</fullName>
    </submittedName>
</protein>
<name>A0A4R6PWZ0_9FIRM</name>
<accession>A0A4R6PWZ0</accession>
<evidence type="ECO:0000256" key="1">
    <source>
        <dbReference type="SAM" id="Phobius"/>
    </source>
</evidence>
<evidence type="ECO:0000313" key="3">
    <source>
        <dbReference type="Proteomes" id="UP000295500"/>
    </source>
</evidence>
<dbReference type="EMBL" id="SNXO01000048">
    <property type="protein sequence ID" value="TDP49398.1"/>
    <property type="molecule type" value="Genomic_DNA"/>
</dbReference>
<feature type="transmembrane region" description="Helical" evidence="1">
    <location>
        <begin position="179"/>
        <end position="199"/>
    </location>
</feature>
<comment type="caution">
    <text evidence="2">The sequence shown here is derived from an EMBL/GenBank/DDBJ whole genome shotgun (WGS) entry which is preliminary data.</text>
</comment>
<feature type="transmembrane region" description="Helical" evidence="1">
    <location>
        <begin position="117"/>
        <end position="139"/>
    </location>
</feature>
<dbReference type="OrthoDB" id="4187110at2"/>
<organism evidence="2 3">
    <name type="scientific">Aminicella lysinilytica</name>
    <dbReference type="NCBI Taxonomy" id="433323"/>
    <lineage>
        <taxon>Bacteria</taxon>
        <taxon>Bacillati</taxon>
        <taxon>Bacillota</taxon>
        <taxon>Clostridia</taxon>
        <taxon>Peptostreptococcales</taxon>
        <taxon>Anaerovoracaceae</taxon>
        <taxon>Aminicella</taxon>
    </lineage>
</organism>
<keyword evidence="1" id="KW-1133">Transmembrane helix</keyword>
<reference evidence="2 3" key="1">
    <citation type="submission" date="2019-03" db="EMBL/GenBank/DDBJ databases">
        <title>Genomic Encyclopedia of Type Strains, Phase IV (KMG-IV): sequencing the most valuable type-strain genomes for metagenomic binning, comparative biology and taxonomic classification.</title>
        <authorList>
            <person name="Goeker M."/>
        </authorList>
    </citation>
    <scope>NUCLEOTIDE SEQUENCE [LARGE SCALE GENOMIC DNA]</scope>
    <source>
        <strain evidence="2 3">DSM 28287</strain>
    </source>
</reference>
<proteinExistence type="predicted"/>
<dbReference type="RefSeq" id="WP_133529219.1">
    <property type="nucleotide sequence ID" value="NZ_CALCQM010000027.1"/>
</dbReference>
<gene>
    <name evidence="2" type="ORF">EV211_1487</name>
</gene>
<feature type="transmembrane region" description="Helical" evidence="1">
    <location>
        <begin position="229"/>
        <end position="249"/>
    </location>
</feature>
<feature type="transmembrane region" description="Helical" evidence="1">
    <location>
        <begin position="21"/>
        <end position="42"/>
    </location>
</feature>
<dbReference type="AlphaFoldDB" id="A0A4R6PWZ0"/>
<keyword evidence="3" id="KW-1185">Reference proteome</keyword>
<feature type="transmembrane region" description="Helical" evidence="1">
    <location>
        <begin position="77"/>
        <end position="96"/>
    </location>
</feature>
<keyword evidence="1" id="KW-0812">Transmembrane</keyword>